<reference evidence="2 3" key="1">
    <citation type="journal article" date="2015" name="J. Virol.">
        <title>Salmon gill poxvirus, the deepest representative of the Chordopoxvirinae.</title>
        <authorList>
            <person name="Gjessing M.C."/>
            <person name="Yutin N."/>
            <person name="Tengs T."/>
            <person name="Senkevich T."/>
            <person name="Koonin E.V."/>
            <person name="Ronning H.P."/>
            <person name="Alarson M."/>
            <person name="Ylving S."/>
            <person name="Lie K.-I."/>
            <person name="Saure B."/>
            <person name="Tran L."/>
            <person name="Moss B."/>
            <person name="Dale O.B."/>
        </authorList>
    </citation>
    <scope>NUCLEOTIDE SEQUENCE [LARGE SCALE GENOMIC DNA]</scope>
    <source>
        <strain evidence="2">2012-04-F277-L3G</strain>
    </source>
</reference>
<dbReference type="EMBL" id="KT159937">
    <property type="protein sequence ID" value="AKR04238.1"/>
    <property type="molecule type" value="Genomic_DNA"/>
</dbReference>
<keyword evidence="1" id="KW-0812">Transmembrane</keyword>
<protein>
    <submittedName>
        <fullName evidence="2">Uncharacterized protein</fullName>
    </submittedName>
</protein>
<evidence type="ECO:0000256" key="1">
    <source>
        <dbReference type="SAM" id="Phobius"/>
    </source>
</evidence>
<accession>A0A0H4XWL6</accession>
<keyword evidence="1" id="KW-1133">Transmembrane helix</keyword>
<dbReference type="Proteomes" id="UP000105007">
    <property type="component" value="Segment"/>
</dbReference>
<proteinExistence type="predicted"/>
<dbReference type="GeneID" id="25392281"/>
<name>A0A0H4XWL6_9POXV</name>
<gene>
    <name evidence="2" type="ORF">SGPV114</name>
</gene>
<feature type="transmembrane region" description="Helical" evidence="1">
    <location>
        <begin position="6"/>
        <end position="27"/>
    </location>
</feature>
<evidence type="ECO:0000313" key="2">
    <source>
        <dbReference type="EMBL" id="AKR04238.1"/>
    </source>
</evidence>
<sequence>MNNILIVKLVVVCAIVIGVVVLLYVKYSDLERVLYKKKSSNIWPKQADTIMETEIGSKEKLEIIKKIFGTF</sequence>
<keyword evidence="3" id="KW-1185">Reference proteome</keyword>
<evidence type="ECO:0000313" key="3">
    <source>
        <dbReference type="Proteomes" id="UP000105007"/>
    </source>
</evidence>
<dbReference type="RefSeq" id="YP_009162486.1">
    <property type="nucleotide sequence ID" value="NC_027707.1"/>
</dbReference>
<dbReference type="KEGG" id="vg:25392281"/>
<organism evidence="2 3">
    <name type="scientific">Salmon gill poxvirus</name>
    <dbReference type="NCBI Taxonomy" id="1680908"/>
    <lineage>
        <taxon>Viruses</taxon>
        <taxon>Varidnaviria</taxon>
        <taxon>Bamfordvirae</taxon>
        <taxon>Nucleocytoviricota</taxon>
        <taxon>Pokkesviricetes</taxon>
        <taxon>Chitovirales</taxon>
        <taxon>Poxviridae</taxon>
        <taxon>Chordopoxvirinae</taxon>
        <taxon>Salmonpoxvirus</taxon>
        <taxon>Salmonpoxvirus gillpox</taxon>
        <taxon>Salmon gillpox virus</taxon>
    </lineage>
</organism>
<keyword evidence="1" id="KW-0472">Membrane</keyword>